<feature type="transmembrane region" description="Helical" evidence="6">
    <location>
        <begin position="398"/>
        <end position="420"/>
    </location>
</feature>
<feature type="transmembrane region" description="Helical" evidence="6">
    <location>
        <begin position="195"/>
        <end position="215"/>
    </location>
</feature>
<dbReference type="PROSITE" id="PS50850">
    <property type="entry name" value="MFS"/>
    <property type="match status" value="1"/>
</dbReference>
<reference evidence="8" key="1">
    <citation type="submission" date="2018-05" db="EMBL/GenBank/DDBJ databases">
        <authorList>
            <person name="Lanie J.A."/>
            <person name="Ng W.-L."/>
            <person name="Kazmierczak K.M."/>
            <person name="Andrzejewski T.M."/>
            <person name="Davidsen T.M."/>
            <person name="Wayne K.J."/>
            <person name="Tettelin H."/>
            <person name="Glass J.I."/>
            <person name="Rusch D."/>
            <person name="Podicherti R."/>
            <person name="Tsui H.-C.T."/>
            <person name="Winkler M.E."/>
        </authorList>
    </citation>
    <scope>NUCLEOTIDE SEQUENCE</scope>
</reference>
<dbReference type="InterPro" id="IPR036259">
    <property type="entry name" value="MFS_trans_sf"/>
</dbReference>
<evidence type="ECO:0000256" key="3">
    <source>
        <dbReference type="ARBA" id="ARBA00022692"/>
    </source>
</evidence>
<proteinExistence type="predicted"/>
<feature type="transmembrane region" description="Helical" evidence="6">
    <location>
        <begin position="40"/>
        <end position="64"/>
    </location>
</feature>
<keyword evidence="4 6" id="KW-1133">Transmembrane helix</keyword>
<feature type="transmembrane region" description="Helical" evidence="6">
    <location>
        <begin position="236"/>
        <end position="263"/>
    </location>
</feature>
<dbReference type="GO" id="GO:0005886">
    <property type="term" value="C:plasma membrane"/>
    <property type="evidence" value="ECO:0007669"/>
    <property type="project" value="UniProtKB-SubCell"/>
</dbReference>
<dbReference type="InterPro" id="IPR011701">
    <property type="entry name" value="MFS"/>
</dbReference>
<feature type="transmembrane region" description="Helical" evidence="6">
    <location>
        <begin position="371"/>
        <end position="392"/>
    </location>
</feature>
<feature type="transmembrane region" description="Helical" evidence="6">
    <location>
        <begin position="70"/>
        <end position="94"/>
    </location>
</feature>
<dbReference type="CDD" id="cd06173">
    <property type="entry name" value="MFS_MefA_like"/>
    <property type="match status" value="1"/>
</dbReference>
<dbReference type="AlphaFoldDB" id="A0A381T1A4"/>
<gene>
    <name evidence="8" type="ORF">METZ01_LOCUS62318</name>
</gene>
<feature type="transmembrane region" description="Helical" evidence="6">
    <location>
        <begin position="310"/>
        <end position="332"/>
    </location>
</feature>
<dbReference type="SUPFAM" id="SSF103473">
    <property type="entry name" value="MFS general substrate transporter"/>
    <property type="match status" value="1"/>
</dbReference>
<evidence type="ECO:0000259" key="7">
    <source>
        <dbReference type="PROSITE" id="PS50850"/>
    </source>
</evidence>
<keyword evidence="3 6" id="KW-0812">Transmembrane</keyword>
<evidence type="ECO:0000256" key="5">
    <source>
        <dbReference type="ARBA" id="ARBA00023136"/>
    </source>
</evidence>
<keyword evidence="5 6" id="KW-0472">Membrane</keyword>
<dbReference type="Gene3D" id="1.20.1250.20">
    <property type="entry name" value="MFS general substrate transporter like domains"/>
    <property type="match status" value="1"/>
</dbReference>
<dbReference type="EMBL" id="UINC01003814">
    <property type="protein sequence ID" value="SVA09464.1"/>
    <property type="molecule type" value="Genomic_DNA"/>
</dbReference>
<evidence type="ECO:0000256" key="4">
    <source>
        <dbReference type="ARBA" id="ARBA00022989"/>
    </source>
</evidence>
<evidence type="ECO:0000256" key="6">
    <source>
        <dbReference type="SAM" id="Phobius"/>
    </source>
</evidence>
<comment type="subcellular location">
    <subcellularLocation>
        <location evidence="1">Cell membrane</location>
        <topology evidence="1">Multi-pass membrane protein</topology>
    </subcellularLocation>
</comment>
<evidence type="ECO:0000256" key="2">
    <source>
        <dbReference type="ARBA" id="ARBA00022475"/>
    </source>
</evidence>
<evidence type="ECO:0000313" key="8">
    <source>
        <dbReference type="EMBL" id="SVA09464.1"/>
    </source>
</evidence>
<dbReference type="PANTHER" id="PTHR23513">
    <property type="entry name" value="INTEGRAL MEMBRANE EFFLUX PROTEIN-RELATED"/>
    <property type="match status" value="1"/>
</dbReference>
<sequence length="429" mass="46692">VAESHLTLRCTDFMVSPLQANGFRNKFKMFRAFRYNDFRLFWLSGATQSIAQGMQFLTIGILVLDITSSSFQLGLVIFAYGIPNVVFSVLGGIIADRTDRLRLLISTRIAISILILGLATLKVAGLLELWHVFAISSLLGAVQAINNPSRMALIGDLVERKDLMNGVALFSMVDQSGQIIGPALSGLVIELFDLGTALFVNAGLYASGILFLVLIKSLPAISEIPKTAILIDLKKGLHCVWSSPILYTVTGLAFAFTFFAMSYRQVLPAFTQEVLSVGAGGTGLLWMGAGLGSLIGNLILASLDDYKRKSLILIGSLIAVCIFLALFAWSTWYWPSWIIFFFVGMASTGFFWPMANTLIQLNAPPELRGRIISILQVAPAIHFLSALPLALVGDTFSWPIAVTGAAVITLFVALLLGVWYPTLRRSDSR</sequence>
<accession>A0A381T1A4</accession>
<protein>
    <recommendedName>
        <fullName evidence="7">Major facilitator superfamily (MFS) profile domain-containing protein</fullName>
    </recommendedName>
</protein>
<dbReference type="GO" id="GO:0022857">
    <property type="term" value="F:transmembrane transporter activity"/>
    <property type="evidence" value="ECO:0007669"/>
    <property type="project" value="InterPro"/>
</dbReference>
<dbReference type="Pfam" id="PF07690">
    <property type="entry name" value="MFS_1"/>
    <property type="match status" value="1"/>
</dbReference>
<feature type="transmembrane region" description="Helical" evidence="6">
    <location>
        <begin position="101"/>
        <end position="123"/>
    </location>
</feature>
<feature type="transmembrane region" description="Helical" evidence="6">
    <location>
        <begin position="283"/>
        <end position="303"/>
    </location>
</feature>
<name>A0A381T1A4_9ZZZZ</name>
<keyword evidence="2" id="KW-1003">Cell membrane</keyword>
<dbReference type="PANTHER" id="PTHR23513:SF6">
    <property type="entry name" value="MAJOR FACILITATOR SUPERFAMILY ASSOCIATED DOMAIN-CONTAINING PROTEIN"/>
    <property type="match status" value="1"/>
</dbReference>
<organism evidence="8">
    <name type="scientific">marine metagenome</name>
    <dbReference type="NCBI Taxonomy" id="408172"/>
    <lineage>
        <taxon>unclassified sequences</taxon>
        <taxon>metagenomes</taxon>
        <taxon>ecological metagenomes</taxon>
    </lineage>
</organism>
<dbReference type="InterPro" id="IPR020846">
    <property type="entry name" value="MFS_dom"/>
</dbReference>
<feature type="domain" description="Major facilitator superfamily (MFS) profile" evidence="7">
    <location>
        <begin position="243"/>
        <end position="429"/>
    </location>
</feature>
<feature type="transmembrane region" description="Helical" evidence="6">
    <location>
        <begin position="338"/>
        <end position="359"/>
    </location>
</feature>
<evidence type="ECO:0000256" key="1">
    <source>
        <dbReference type="ARBA" id="ARBA00004651"/>
    </source>
</evidence>
<feature type="non-terminal residue" evidence="8">
    <location>
        <position position="1"/>
    </location>
</feature>